<keyword evidence="9" id="KW-1185">Reference proteome</keyword>
<dbReference type="GeneID" id="25561223"/>
<dbReference type="PANTHER" id="PTHR19302:SF14">
    <property type="entry name" value="GAMMA-TUBULIN COMPLEX COMPONENT 3"/>
    <property type="match status" value="1"/>
</dbReference>
<dbReference type="EMBL" id="GL349438">
    <property type="protein sequence ID" value="KNC54620.1"/>
    <property type="molecule type" value="Genomic_DNA"/>
</dbReference>
<dbReference type="Proteomes" id="UP000054408">
    <property type="component" value="Unassembled WGS sequence"/>
</dbReference>
<dbReference type="Gene3D" id="1.20.120.1900">
    <property type="entry name" value="Gamma-tubulin complex, C-terminal domain"/>
    <property type="match status" value="1"/>
</dbReference>
<dbReference type="GO" id="GO:0005874">
    <property type="term" value="C:microtubule"/>
    <property type="evidence" value="ECO:0007669"/>
    <property type="project" value="UniProtKB-KW"/>
</dbReference>
<dbReference type="OrthoDB" id="5860513at2759"/>
<dbReference type="InterPro" id="IPR040457">
    <property type="entry name" value="GCP_C"/>
</dbReference>
<dbReference type="RefSeq" id="XP_013761527.1">
    <property type="nucleotide sequence ID" value="XM_013906073.1"/>
</dbReference>
<name>A0A0L0DQR7_THETB</name>
<protein>
    <submittedName>
        <fullName evidence="8">Gamma tubulin ring complex protein 3</fullName>
    </submittedName>
</protein>
<dbReference type="InterPro" id="IPR042241">
    <property type="entry name" value="GCP_C_sf"/>
</dbReference>
<dbReference type="GO" id="GO:0043015">
    <property type="term" value="F:gamma-tubulin binding"/>
    <property type="evidence" value="ECO:0007669"/>
    <property type="project" value="InterPro"/>
</dbReference>
<evidence type="ECO:0000256" key="2">
    <source>
        <dbReference type="ARBA" id="ARBA00010337"/>
    </source>
</evidence>
<sequence length="796" mass="86492">MNELLEQLVGTFVPSATGPAGRSQLVSLCHTLLTSRLSAAPIPDLFHTSEAVQRSLARAGRQSHAVAFADLVRRLESMAVVTRKWSVVHVLAALAETGDVPLPAKPLPRLLMPTSAGAASSTLPSAAVGLSAAAAKEVEMVRRGAGEGAVRAGSGNDGGVSENELLRDVIYALQGIDGRVVAFDKRAQAFAVDPRARVKAGQANLVRRVAELGWLYMRVKAFVVQASAAPSLGLVGQALVGALQGELAEYFKLLAVLEAQVAAGPGAHGQALTLRRLVVWVQDPLVRMKAVAMVADAARGLQGGELVSTIHAFAKHGDPFVAAFVESLLEQVCVPFFAMTSRWMFDGELADPFGEFFVVPNGAASADEAWHGKYELVDGLVPSFVGPDLASDILRIGKSVAFLRRACGVTDFAFDGALVGAWEAVTYASASSQLAGLVAAASDAVNAAVRSTLLGQFKLMPVLDICRRYLLLGQGDFVGYLMELLDDELARPASQVFRHNLLGILETALKSTTPIADAELADKLDVMLLEASPGDIGWDVFSLDYVFTGPLTTIFTNDVRAKYLQLFSFLWRLKRVERHLSSTWQRHVNSASALRQLPELDLVVRKCHILRNEMAHFVFNLQYYIMFEIEGAWTELVELLTSDRTHLDLDAIYGAHEAYIDRILERVLLDGSAEELLSLITQIFALISKFRTTQDVFYDSAMGEVARRAAAEARAYERVLAGEWGTTDKESDASASSYYQLTPQARAQLGAFNVKYDELVTQLIDMLNAQSASALRNLSFRIDFNEFWKSKRSSNP</sequence>
<evidence type="ECO:0000256" key="5">
    <source>
        <dbReference type="ARBA" id="ARBA00023212"/>
    </source>
</evidence>
<dbReference type="GO" id="GO:0051321">
    <property type="term" value="P:meiotic cell cycle"/>
    <property type="evidence" value="ECO:0007669"/>
    <property type="project" value="TreeGrafter"/>
</dbReference>
<dbReference type="GO" id="GO:0031122">
    <property type="term" value="P:cytoplasmic microtubule organization"/>
    <property type="evidence" value="ECO:0007669"/>
    <property type="project" value="TreeGrafter"/>
</dbReference>
<dbReference type="GO" id="GO:0051011">
    <property type="term" value="F:microtubule minus-end binding"/>
    <property type="evidence" value="ECO:0007669"/>
    <property type="project" value="TreeGrafter"/>
</dbReference>
<evidence type="ECO:0000256" key="1">
    <source>
        <dbReference type="ARBA" id="ARBA00004245"/>
    </source>
</evidence>
<evidence type="ECO:0000313" key="8">
    <source>
        <dbReference type="EMBL" id="KNC54620.1"/>
    </source>
</evidence>
<dbReference type="GO" id="GO:0000278">
    <property type="term" value="P:mitotic cell cycle"/>
    <property type="evidence" value="ECO:0007669"/>
    <property type="project" value="TreeGrafter"/>
</dbReference>
<comment type="similarity">
    <text evidence="2">Belongs to the TUBGCP family.</text>
</comment>
<organism evidence="8 9">
    <name type="scientific">Thecamonas trahens ATCC 50062</name>
    <dbReference type="NCBI Taxonomy" id="461836"/>
    <lineage>
        <taxon>Eukaryota</taxon>
        <taxon>Apusozoa</taxon>
        <taxon>Apusomonadida</taxon>
        <taxon>Apusomonadidae</taxon>
        <taxon>Thecamonas</taxon>
    </lineage>
</organism>
<evidence type="ECO:0000313" key="9">
    <source>
        <dbReference type="Proteomes" id="UP000054408"/>
    </source>
</evidence>
<accession>A0A0L0DQR7</accession>
<keyword evidence="3" id="KW-0963">Cytoplasm</keyword>
<dbReference type="GO" id="GO:0007020">
    <property type="term" value="P:microtubule nucleation"/>
    <property type="evidence" value="ECO:0007669"/>
    <property type="project" value="InterPro"/>
</dbReference>
<dbReference type="eggNOG" id="KOG2000">
    <property type="taxonomic scope" value="Eukaryota"/>
</dbReference>
<evidence type="ECO:0000256" key="4">
    <source>
        <dbReference type="ARBA" id="ARBA00022701"/>
    </source>
</evidence>
<feature type="domain" description="Gamma tubulin complex component C-terminal" evidence="6">
    <location>
        <begin position="459"/>
        <end position="788"/>
    </location>
</feature>
<dbReference type="InterPro" id="IPR041470">
    <property type="entry name" value="GCP_N"/>
</dbReference>
<evidence type="ECO:0000259" key="6">
    <source>
        <dbReference type="Pfam" id="PF04130"/>
    </source>
</evidence>
<dbReference type="Pfam" id="PF04130">
    <property type="entry name" value="GCP_C_terminal"/>
    <property type="match status" value="1"/>
</dbReference>
<dbReference type="InterPro" id="IPR007259">
    <property type="entry name" value="GCP"/>
</dbReference>
<feature type="domain" description="Gamma tubulin complex component protein N-terminal" evidence="7">
    <location>
        <begin position="166"/>
        <end position="448"/>
    </location>
</feature>
<evidence type="ECO:0000256" key="3">
    <source>
        <dbReference type="ARBA" id="ARBA00022490"/>
    </source>
</evidence>
<gene>
    <name evidence="8" type="ORF">AMSG_01474</name>
</gene>
<reference evidence="8 9" key="1">
    <citation type="submission" date="2010-05" db="EMBL/GenBank/DDBJ databases">
        <title>The Genome Sequence of Thecamonas trahens ATCC 50062.</title>
        <authorList>
            <consortium name="The Broad Institute Genome Sequencing Platform"/>
            <person name="Russ C."/>
            <person name="Cuomo C."/>
            <person name="Shea T."/>
            <person name="Young S.K."/>
            <person name="Zeng Q."/>
            <person name="Koehrsen M."/>
            <person name="Haas B."/>
            <person name="Borodovsky M."/>
            <person name="Guigo R."/>
            <person name="Alvarado L."/>
            <person name="Berlin A."/>
            <person name="Bochicchio J."/>
            <person name="Borenstein D."/>
            <person name="Chapman S."/>
            <person name="Chen Z."/>
            <person name="Freedman E."/>
            <person name="Gellesch M."/>
            <person name="Goldberg J."/>
            <person name="Griggs A."/>
            <person name="Gujja S."/>
            <person name="Heilman E."/>
            <person name="Heiman D."/>
            <person name="Hepburn T."/>
            <person name="Howarth C."/>
            <person name="Jen D."/>
            <person name="Larson L."/>
            <person name="Mehta T."/>
            <person name="Park D."/>
            <person name="Pearson M."/>
            <person name="Roberts A."/>
            <person name="Saif S."/>
            <person name="Shenoy N."/>
            <person name="Sisk P."/>
            <person name="Stolte C."/>
            <person name="Sykes S."/>
            <person name="Thomson T."/>
            <person name="Walk T."/>
            <person name="White J."/>
            <person name="Yandava C."/>
            <person name="Burger G."/>
            <person name="Gray M.W."/>
            <person name="Holland P.W.H."/>
            <person name="King N."/>
            <person name="Lang F.B.F."/>
            <person name="Roger A.J."/>
            <person name="Ruiz-Trillo I."/>
            <person name="Lander E."/>
            <person name="Nusbaum C."/>
        </authorList>
    </citation>
    <scope>NUCLEOTIDE SEQUENCE [LARGE SCALE GENOMIC DNA]</scope>
    <source>
        <strain evidence="8 9">ATCC 50062</strain>
    </source>
</reference>
<proteinExistence type="inferred from homology"/>
<keyword evidence="5" id="KW-0206">Cytoskeleton</keyword>
<dbReference type="GO" id="GO:0000930">
    <property type="term" value="C:gamma-tubulin complex"/>
    <property type="evidence" value="ECO:0007669"/>
    <property type="project" value="TreeGrafter"/>
</dbReference>
<dbReference type="STRING" id="461836.A0A0L0DQR7"/>
<evidence type="ECO:0000259" key="7">
    <source>
        <dbReference type="Pfam" id="PF17681"/>
    </source>
</evidence>
<dbReference type="AlphaFoldDB" id="A0A0L0DQR7"/>
<comment type="subcellular location">
    <subcellularLocation>
        <location evidence="1">Cytoplasm</location>
        <location evidence="1">Cytoskeleton</location>
    </subcellularLocation>
</comment>
<dbReference type="GO" id="GO:0051225">
    <property type="term" value="P:spindle assembly"/>
    <property type="evidence" value="ECO:0007669"/>
    <property type="project" value="TreeGrafter"/>
</dbReference>
<dbReference type="GO" id="GO:0000922">
    <property type="term" value="C:spindle pole"/>
    <property type="evidence" value="ECO:0007669"/>
    <property type="project" value="InterPro"/>
</dbReference>
<dbReference type="OMA" id="MRMMSVC"/>
<dbReference type="Pfam" id="PF17681">
    <property type="entry name" value="GCP_N_terminal"/>
    <property type="match status" value="1"/>
</dbReference>
<keyword evidence="4" id="KW-0493">Microtubule</keyword>
<dbReference type="PANTHER" id="PTHR19302">
    <property type="entry name" value="GAMMA TUBULIN COMPLEX PROTEIN"/>
    <property type="match status" value="1"/>
</dbReference>